<keyword evidence="9" id="KW-1133">Transmembrane helix</keyword>
<dbReference type="PANTHER" id="PTHR41523">
    <property type="entry name" value="TWO-COMPONENT SYSTEM SENSOR PROTEIN"/>
    <property type="match status" value="1"/>
</dbReference>
<evidence type="ECO:0000256" key="3">
    <source>
        <dbReference type="ARBA" id="ARBA00022553"/>
    </source>
</evidence>
<dbReference type="Pfam" id="PF14938">
    <property type="entry name" value="SNAP"/>
    <property type="match status" value="1"/>
</dbReference>
<dbReference type="RefSeq" id="WP_145716800.1">
    <property type="nucleotide sequence ID" value="NZ_BAAAFY010000004.1"/>
</dbReference>
<dbReference type="Proteomes" id="UP000316778">
    <property type="component" value="Unassembled WGS sequence"/>
</dbReference>
<comment type="catalytic activity">
    <reaction evidence="1">
        <text>ATP + protein L-histidine = ADP + protein N-phospho-L-histidine.</text>
        <dbReference type="EC" id="2.7.13.3"/>
    </reaction>
</comment>
<dbReference type="OrthoDB" id="1223659at2"/>
<dbReference type="Gene3D" id="1.25.40.10">
    <property type="entry name" value="Tetratricopeptide repeat domain"/>
    <property type="match status" value="2"/>
</dbReference>
<evidence type="ECO:0000256" key="6">
    <source>
        <dbReference type="ARBA" id="ARBA00022777"/>
    </source>
</evidence>
<dbReference type="AlphaFoldDB" id="A0A562SZR1"/>
<dbReference type="Pfam" id="PF13581">
    <property type="entry name" value="HATPase_c_2"/>
    <property type="match status" value="1"/>
</dbReference>
<evidence type="ECO:0000256" key="4">
    <source>
        <dbReference type="ARBA" id="ARBA00022679"/>
    </source>
</evidence>
<evidence type="ECO:0000313" key="11">
    <source>
        <dbReference type="EMBL" id="TWI86751.1"/>
    </source>
</evidence>
<feature type="domain" description="Histidine kinase/HSP90-like ATPase" evidence="10">
    <location>
        <begin position="649"/>
        <end position="748"/>
    </location>
</feature>
<dbReference type="Gene3D" id="3.30.565.10">
    <property type="entry name" value="Histidine kinase-like ATPase, C-terminal domain"/>
    <property type="match status" value="1"/>
</dbReference>
<keyword evidence="7" id="KW-0067">ATP-binding</keyword>
<keyword evidence="9" id="KW-0472">Membrane</keyword>
<dbReference type="InterPro" id="IPR036890">
    <property type="entry name" value="HATPase_C_sf"/>
</dbReference>
<evidence type="ECO:0000256" key="5">
    <source>
        <dbReference type="ARBA" id="ARBA00022741"/>
    </source>
</evidence>
<evidence type="ECO:0000313" key="12">
    <source>
        <dbReference type="Proteomes" id="UP000316778"/>
    </source>
</evidence>
<keyword evidence="6 11" id="KW-0418">Kinase</keyword>
<sequence length="757" mass="85363">MQRKRNIITGMAGGWPLALLLAMSSHLFAQSAQIKINQLIREKGEDTAAVRALMQLGEAYLDRPESLEADMMAAFAVAARMESLSGQLHYQRGLGLSRLLQAKAFRESGHADRGRQASGEAVQLLTAHGTPAERAQAILELGGTYSIEPPDISRKIQLYEQGADIYMRAGNELTAAQLKEFIGDLLQVNQQYDRSLQVLQECLAIYRKTGYERLHGVYSIMAEAYHGKNNFVESLRYNLLAVETGEKLEEKGPLMATIYNRVGLNYYSVKYFDQAIDYFNKGLAQARAGNDSASAKTLLLNIADALRNKGAYRASLDSLARAADYGHSDRKDERAQIEVAHLKNYVELHAPGKAKVYYGHLLQLYREPGGSATTNQYLRMAIAYYLQSTGAFAETVPFLAAFEKQKEKTHLSLVKRAEGEYLAYRTDSALGDLNAAIRHLLLYKKLSDSLTSTNQARQLGLLRLQFETERKDQDIRLLTQKSQLQEASLQKEKVYRNVFIAGVCMLLIFLAMLYNRYRLKQQVTARMELQQREINSRNEALKKLVDEKEWLLKEIHHRVKNNLQIVISLLNTQSEYLDNTDAIMALRNSQRRMYAMSLIHQRLYQAETLGEIDMNWYIDELIRYMKECFDTGGRITFEVDYDKISLDVVQAVPLGLVLNEAVSNSIKYAFPGNRKGKIRIRFKRVDDYHCSLAISDNGVGFGDHAAPEGTASLGMSLMRGLADQLGADYEMESSNAGVAVTIRFQSRSFSGEALNYN</sequence>
<feature type="transmembrane region" description="Helical" evidence="9">
    <location>
        <begin position="494"/>
        <end position="514"/>
    </location>
</feature>
<dbReference type="InterPro" id="IPR019734">
    <property type="entry name" value="TPR_rpt"/>
</dbReference>
<organism evidence="11 12">
    <name type="scientific">Chitinophaga japonensis</name>
    <name type="common">Flexibacter japonensis</name>
    <dbReference type="NCBI Taxonomy" id="104662"/>
    <lineage>
        <taxon>Bacteria</taxon>
        <taxon>Pseudomonadati</taxon>
        <taxon>Bacteroidota</taxon>
        <taxon>Chitinophagia</taxon>
        <taxon>Chitinophagales</taxon>
        <taxon>Chitinophagaceae</taxon>
        <taxon>Chitinophaga</taxon>
    </lineage>
</organism>
<dbReference type="GO" id="GO:0005524">
    <property type="term" value="F:ATP binding"/>
    <property type="evidence" value="ECO:0007669"/>
    <property type="project" value="UniProtKB-KW"/>
</dbReference>
<proteinExistence type="predicted"/>
<keyword evidence="12" id="KW-1185">Reference proteome</keyword>
<dbReference type="Gene3D" id="3.30.450.20">
    <property type="entry name" value="PAS domain"/>
    <property type="match status" value="1"/>
</dbReference>
<dbReference type="SMART" id="SM00387">
    <property type="entry name" value="HATPase_c"/>
    <property type="match status" value="1"/>
</dbReference>
<evidence type="ECO:0000256" key="7">
    <source>
        <dbReference type="ARBA" id="ARBA00022840"/>
    </source>
</evidence>
<dbReference type="Pfam" id="PF07568">
    <property type="entry name" value="HisKA_2"/>
    <property type="match status" value="1"/>
</dbReference>
<dbReference type="PROSITE" id="PS50005">
    <property type="entry name" value="TPR"/>
    <property type="match status" value="1"/>
</dbReference>
<gene>
    <name evidence="11" type="ORF">LX66_4015</name>
</gene>
<dbReference type="InterPro" id="IPR003594">
    <property type="entry name" value="HATPase_dom"/>
</dbReference>
<dbReference type="PANTHER" id="PTHR41523:SF8">
    <property type="entry name" value="ETHYLENE RESPONSE SENSOR PROTEIN"/>
    <property type="match status" value="1"/>
</dbReference>
<evidence type="ECO:0000256" key="9">
    <source>
        <dbReference type="SAM" id="Phobius"/>
    </source>
</evidence>
<dbReference type="SUPFAM" id="SSF48452">
    <property type="entry name" value="TPR-like"/>
    <property type="match status" value="2"/>
</dbReference>
<dbReference type="EC" id="2.7.13.3" evidence="2"/>
<reference evidence="11 12" key="1">
    <citation type="journal article" date="2013" name="Stand. Genomic Sci.">
        <title>Genomic Encyclopedia of Type Strains, Phase I: The one thousand microbial genomes (KMG-I) project.</title>
        <authorList>
            <person name="Kyrpides N.C."/>
            <person name="Woyke T."/>
            <person name="Eisen J.A."/>
            <person name="Garrity G."/>
            <person name="Lilburn T.G."/>
            <person name="Beck B.J."/>
            <person name="Whitman W.B."/>
            <person name="Hugenholtz P."/>
            <person name="Klenk H.P."/>
        </authorList>
    </citation>
    <scope>NUCLEOTIDE SEQUENCE [LARGE SCALE GENOMIC DNA]</scope>
    <source>
        <strain evidence="11 12">DSM 13484</strain>
    </source>
</reference>
<keyword evidence="3" id="KW-0597">Phosphoprotein</keyword>
<dbReference type="InterPro" id="IPR011495">
    <property type="entry name" value="Sig_transdc_His_kin_sub2_dim/P"/>
</dbReference>
<accession>A0A562SZR1</accession>
<evidence type="ECO:0000256" key="1">
    <source>
        <dbReference type="ARBA" id="ARBA00000085"/>
    </source>
</evidence>
<dbReference type="EMBL" id="VLLG01000004">
    <property type="protein sequence ID" value="TWI86751.1"/>
    <property type="molecule type" value="Genomic_DNA"/>
</dbReference>
<protein>
    <recommendedName>
        <fullName evidence="2">histidine kinase</fullName>
        <ecNumber evidence="2">2.7.13.3</ecNumber>
    </recommendedName>
</protein>
<dbReference type="InterPro" id="IPR011990">
    <property type="entry name" value="TPR-like_helical_dom_sf"/>
</dbReference>
<keyword evidence="9" id="KW-0812">Transmembrane</keyword>
<name>A0A562SZR1_CHIJA</name>
<feature type="repeat" description="TPR" evidence="8">
    <location>
        <begin position="256"/>
        <end position="289"/>
    </location>
</feature>
<dbReference type="GO" id="GO:0004673">
    <property type="term" value="F:protein histidine kinase activity"/>
    <property type="evidence" value="ECO:0007669"/>
    <property type="project" value="UniProtKB-EC"/>
</dbReference>
<comment type="caution">
    <text evidence="11">The sequence shown here is derived from an EMBL/GenBank/DDBJ whole genome shotgun (WGS) entry which is preliminary data.</text>
</comment>
<keyword evidence="8" id="KW-0802">TPR repeat</keyword>
<dbReference type="SUPFAM" id="SSF55874">
    <property type="entry name" value="ATPase domain of HSP90 chaperone/DNA topoisomerase II/histidine kinase"/>
    <property type="match status" value="1"/>
</dbReference>
<keyword evidence="5" id="KW-0547">Nucleotide-binding</keyword>
<keyword evidence="4" id="KW-0808">Transferase</keyword>
<evidence type="ECO:0000259" key="10">
    <source>
        <dbReference type="SMART" id="SM00387"/>
    </source>
</evidence>
<evidence type="ECO:0000256" key="2">
    <source>
        <dbReference type="ARBA" id="ARBA00012438"/>
    </source>
</evidence>
<evidence type="ECO:0000256" key="8">
    <source>
        <dbReference type="PROSITE-ProRule" id="PRU00339"/>
    </source>
</evidence>